<organism evidence="5">
    <name type="scientific">marine sediment metagenome</name>
    <dbReference type="NCBI Taxonomy" id="412755"/>
    <lineage>
        <taxon>unclassified sequences</taxon>
        <taxon>metagenomes</taxon>
        <taxon>ecological metagenomes</taxon>
    </lineage>
</organism>
<dbReference type="NCBIfam" id="NF004281">
    <property type="entry name" value="PRK05690.1"/>
    <property type="match status" value="1"/>
</dbReference>
<accession>A0A0F9MMB0</accession>
<protein>
    <recommendedName>
        <fullName evidence="4">THIF-type NAD/FAD binding fold domain-containing protein</fullName>
    </recommendedName>
</protein>
<reference evidence="5" key="1">
    <citation type="journal article" date="2015" name="Nature">
        <title>Complex archaea that bridge the gap between prokaryotes and eukaryotes.</title>
        <authorList>
            <person name="Spang A."/>
            <person name="Saw J.H."/>
            <person name="Jorgensen S.L."/>
            <person name="Zaremba-Niedzwiedzka K."/>
            <person name="Martijn J."/>
            <person name="Lind A.E."/>
            <person name="van Eijk R."/>
            <person name="Schleper C."/>
            <person name="Guy L."/>
            <person name="Ettema T.J."/>
        </authorList>
    </citation>
    <scope>NUCLEOTIDE SEQUENCE</scope>
</reference>
<dbReference type="InterPro" id="IPR035985">
    <property type="entry name" value="Ubiquitin-activating_enz"/>
</dbReference>
<name>A0A0F9MMB0_9ZZZZ</name>
<dbReference type="GO" id="GO:0016779">
    <property type="term" value="F:nucleotidyltransferase activity"/>
    <property type="evidence" value="ECO:0007669"/>
    <property type="project" value="TreeGrafter"/>
</dbReference>
<dbReference type="EMBL" id="LAZR01008563">
    <property type="protein sequence ID" value="KKM77980.1"/>
    <property type="molecule type" value="Genomic_DNA"/>
</dbReference>
<keyword evidence="3" id="KW-0067">ATP-binding</keyword>
<keyword evidence="1" id="KW-0808">Transferase</keyword>
<dbReference type="CDD" id="cd00757">
    <property type="entry name" value="ThiF_MoeB_HesA_family"/>
    <property type="match status" value="1"/>
</dbReference>
<dbReference type="PANTHER" id="PTHR10953:SF102">
    <property type="entry name" value="ADENYLYLTRANSFERASE AND SULFURTRANSFERASE MOCS3"/>
    <property type="match status" value="1"/>
</dbReference>
<evidence type="ECO:0000256" key="2">
    <source>
        <dbReference type="ARBA" id="ARBA00022741"/>
    </source>
</evidence>
<dbReference type="InterPro" id="IPR045886">
    <property type="entry name" value="ThiF/MoeB/HesA"/>
</dbReference>
<dbReference type="Gene3D" id="3.40.50.720">
    <property type="entry name" value="NAD(P)-binding Rossmann-like Domain"/>
    <property type="match status" value="1"/>
</dbReference>
<dbReference type="GO" id="GO:0005829">
    <property type="term" value="C:cytosol"/>
    <property type="evidence" value="ECO:0007669"/>
    <property type="project" value="TreeGrafter"/>
</dbReference>
<gene>
    <name evidence="5" type="ORF">LCGC14_1364530</name>
</gene>
<evidence type="ECO:0000256" key="3">
    <source>
        <dbReference type="ARBA" id="ARBA00022840"/>
    </source>
</evidence>
<evidence type="ECO:0000256" key="1">
    <source>
        <dbReference type="ARBA" id="ARBA00022679"/>
    </source>
</evidence>
<dbReference type="GO" id="GO:0004792">
    <property type="term" value="F:thiosulfate-cyanide sulfurtransferase activity"/>
    <property type="evidence" value="ECO:0007669"/>
    <property type="project" value="TreeGrafter"/>
</dbReference>
<dbReference type="GO" id="GO:0005524">
    <property type="term" value="F:ATP binding"/>
    <property type="evidence" value="ECO:0007669"/>
    <property type="project" value="UniProtKB-KW"/>
</dbReference>
<dbReference type="FunFam" id="3.40.50.720:FF:000033">
    <property type="entry name" value="Adenylyltransferase and sulfurtransferase MOCS3"/>
    <property type="match status" value="1"/>
</dbReference>
<proteinExistence type="predicted"/>
<evidence type="ECO:0000259" key="4">
    <source>
        <dbReference type="Pfam" id="PF00899"/>
    </source>
</evidence>
<dbReference type="AlphaFoldDB" id="A0A0F9MMB0"/>
<dbReference type="SUPFAM" id="SSF69572">
    <property type="entry name" value="Activating enzymes of the ubiquitin-like proteins"/>
    <property type="match status" value="1"/>
</dbReference>
<sequence>MPAPEFTEEQIERYSRHILLPDVGGVGQRKLLSARVLVVGAGGLGSPALLYLAAAGVGEIGVADGDSVELSNLQRQVIHGMGDLGRPKALSARQAIEQINPDCKVRVFPEHLTVDNVRQVVSGFDLVMDGCDNFPTRFLVADCCRFENVPLVSAAVLRFDGQLMTLLPGAGNPCYRCFLPEPPPAGTVPSCQEAGVLGAMVGVMGTLQTVEALKLLLGVGQVLSHRILLYDALESRFTTLKRACDPACPLCGEEPTLTELVQYDFSCPPPLPEAEGEGERA</sequence>
<dbReference type="GO" id="GO:0008641">
    <property type="term" value="F:ubiquitin-like modifier activating enzyme activity"/>
    <property type="evidence" value="ECO:0007669"/>
    <property type="project" value="InterPro"/>
</dbReference>
<feature type="domain" description="THIF-type NAD/FAD binding fold" evidence="4">
    <location>
        <begin position="14"/>
        <end position="249"/>
    </location>
</feature>
<evidence type="ECO:0000313" key="5">
    <source>
        <dbReference type="EMBL" id="KKM77980.1"/>
    </source>
</evidence>
<keyword evidence="2" id="KW-0547">Nucleotide-binding</keyword>
<dbReference type="PANTHER" id="PTHR10953">
    <property type="entry name" value="UBIQUITIN-ACTIVATING ENZYME E1"/>
    <property type="match status" value="1"/>
</dbReference>
<dbReference type="Pfam" id="PF00899">
    <property type="entry name" value="ThiF"/>
    <property type="match status" value="1"/>
</dbReference>
<dbReference type="InterPro" id="IPR000594">
    <property type="entry name" value="ThiF_NAD_FAD-bd"/>
</dbReference>
<dbReference type="GO" id="GO:0008146">
    <property type="term" value="F:sulfotransferase activity"/>
    <property type="evidence" value="ECO:0007669"/>
    <property type="project" value="TreeGrafter"/>
</dbReference>
<comment type="caution">
    <text evidence="5">The sequence shown here is derived from an EMBL/GenBank/DDBJ whole genome shotgun (WGS) entry which is preliminary data.</text>
</comment>